<dbReference type="PANTHER" id="PTHR46254">
    <property type="entry name" value="PROTEIN GVQW1-RELATED"/>
    <property type="match status" value="1"/>
</dbReference>
<dbReference type="Ensembl" id="ENSPTET00000034341.1">
    <property type="protein sequence ID" value="ENSPTEP00000024104.1"/>
    <property type="gene ID" value="ENSPTEG00000024669.1"/>
</dbReference>
<sequence length="255" mass="27719">MCSPHGILGSQKGLFSLLRPPDLAQFLWAVPGFCRCRCLVTRHSGRRRHLDPQSDTNRILLLPTGAPRLGTPAILLSLLQARGPLATHDVPVNHPRARSVTGLALLGTGSPEDCFPRGFLCFCFCVFVFFETESCSVTQAGVLWRNLSSLQLLSPGFKRFSSLSLPSSWDHTCAPSAWLIFVFLVETGFHHVGQAGLQLLTSSDPPASASQSIGITGMSHHAQPPTWVYHQFTIASQVLGKTEAQRRNGDLPGVP</sequence>
<dbReference type="PANTHER" id="PTHR46254:SF3">
    <property type="entry name" value="SECRETED PROTEIN"/>
    <property type="match status" value="1"/>
</dbReference>
<reference evidence="1" key="2">
    <citation type="submission" date="2025-09" db="UniProtKB">
        <authorList>
            <consortium name="Ensembl"/>
        </authorList>
    </citation>
    <scope>IDENTIFICATION</scope>
</reference>
<evidence type="ECO:0000313" key="1">
    <source>
        <dbReference type="Ensembl" id="ENSPTEP00000024104.1"/>
    </source>
</evidence>
<dbReference type="AlphaFoldDB" id="A0A8C9LSI7"/>
<name>A0A8C9LSI7_9PRIM</name>
<keyword evidence="2" id="KW-1185">Reference proteome</keyword>
<organism evidence="1 2">
    <name type="scientific">Piliocolobus tephrosceles</name>
    <name type="common">Ugandan red Colobus</name>
    <dbReference type="NCBI Taxonomy" id="591936"/>
    <lineage>
        <taxon>Eukaryota</taxon>
        <taxon>Metazoa</taxon>
        <taxon>Chordata</taxon>
        <taxon>Craniata</taxon>
        <taxon>Vertebrata</taxon>
        <taxon>Euteleostomi</taxon>
        <taxon>Mammalia</taxon>
        <taxon>Eutheria</taxon>
        <taxon>Euarchontoglires</taxon>
        <taxon>Primates</taxon>
        <taxon>Haplorrhini</taxon>
        <taxon>Catarrhini</taxon>
        <taxon>Cercopithecidae</taxon>
        <taxon>Colobinae</taxon>
        <taxon>Piliocolobus</taxon>
    </lineage>
</organism>
<proteinExistence type="predicted"/>
<reference evidence="1" key="1">
    <citation type="submission" date="2025-08" db="UniProtKB">
        <authorList>
            <consortium name="Ensembl"/>
        </authorList>
    </citation>
    <scope>IDENTIFICATION</scope>
</reference>
<dbReference type="Proteomes" id="UP000694416">
    <property type="component" value="Unplaced"/>
</dbReference>
<evidence type="ECO:0000313" key="2">
    <source>
        <dbReference type="Proteomes" id="UP000694416"/>
    </source>
</evidence>
<protein>
    <submittedName>
        <fullName evidence="1">Uncharacterized protein</fullName>
    </submittedName>
</protein>
<accession>A0A8C9LSI7</accession>
<dbReference type="PRINTS" id="PR02045">
    <property type="entry name" value="F138DOMAIN"/>
</dbReference>